<dbReference type="Proteomes" id="UP000635902">
    <property type="component" value="Unassembled WGS sequence"/>
</dbReference>
<gene>
    <name evidence="2" type="ORF">IRY30_09090</name>
</gene>
<keyword evidence="1" id="KW-0812">Transmembrane</keyword>
<accession>A0ABR9ZL98</accession>
<name>A0ABR9ZL98_9CORY</name>
<keyword evidence="1" id="KW-1133">Transmembrane helix</keyword>
<comment type="caution">
    <text evidence="2">The sequence shown here is derived from an EMBL/GenBank/DDBJ whole genome shotgun (WGS) entry which is preliminary data.</text>
</comment>
<feature type="transmembrane region" description="Helical" evidence="1">
    <location>
        <begin position="253"/>
        <end position="271"/>
    </location>
</feature>
<keyword evidence="3" id="KW-1185">Reference proteome</keyword>
<evidence type="ECO:0000313" key="2">
    <source>
        <dbReference type="EMBL" id="MBF4554221.1"/>
    </source>
</evidence>
<dbReference type="RefSeq" id="WP_194557108.1">
    <property type="nucleotide sequence ID" value="NZ_JADKMY010000003.1"/>
</dbReference>
<proteinExistence type="predicted"/>
<sequence length="457" mass="50588">MPSLPALDADRWMDRDAVRSRPSRSLLGVAVAARHAPKRLYRFVVTPPGVMTLVSMMCVLAILAAGGAMVSTSSSQQDEVNTLITRNEPLADAAQEIFNNLSVADSIATTGFLKQSQGNNDSEAEYTRAIRDASFAVLRASHGISEVDSREMEIALHIQQELPKYITLIAQAQTNDRMRNPIGASYLTEASALMQGTLLPHAQELHLITSRQVADKQATLMRPLWFPISGLLAAVIILFIVQIWLSAETHRRFNLGFLLATALMVCALLWASGNSLSLWANGAQKVESTVQPLQELTQARITSQQARTDEALGLVQRDYDMRRQETFSLRMTQISQALENSRDVVESPARVDNAREALRLWDSAHAGMLYQMNNGHYNEALKISFETSSDPKSSGPNYAILDSELQALISDQREDLRDLLNDARRSANRVTNIVALLTLLAAISVLFGMRPRLQEYV</sequence>
<organism evidence="2 3">
    <name type="scientific">Corynebacterium suicordis DSM 45110</name>
    <dbReference type="NCBI Taxonomy" id="1121369"/>
    <lineage>
        <taxon>Bacteria</taxon>
        <taxon>Bacillati</taxon>
        <taxon>Actinomycetota</taxon>
        <taxon>Actinomycetes</taxon>
        <taxon>Mycobacteriales</taxon>
        <taxon>Corynebacteriaceae</taxon>
        <taxon>Corynebacterium</taxon>
    </lineage>
</organism>
<feature type="transmembrane region" description="Helical" evidence="1">
    <location>
        <begin position="430"/>
        <end position="449"/>
    </location>
</feature>
<feature type="transmembrane region" description="Helical" evidence="1">
    <location>
        <begin position="224"/>
        <end position="247"/>
    </location>
</feature>
<protein>
    <recommendedName>
        <fullName evidence="4">Chemotaxis methyl-accepting receptor HlyB-like 4HB MCP domain-containing protein</fullName>
    </recommendedName>
</protein>
<reference evidence="2 3" key="1">
    <citation type="submission" date="2020-10" db="EMBL/GenBank/DDBJ databases">
        <title>Novel species in genus Corynebacterium.</title>
        <authorList>
            <person name="Zhang G."/>
        </authorList>
    </citation>
    <scope>NUCLEOTIDE SEQUENCE [LARGE SCALE GENOMIC DNA]</scope>
    <source>
        <strain evidence="2 3">DSM 45110</strain>
    </source>
</reference>
<keyword evidence="1" id="KW-0472">Membrane</keyword>
<evidence type="ECO:0000256" key="1">
    <source>
        <dbReference type="SAM" id="Phobius"/>
    </source>
</evidence>
<dbReference type="EMBL" id="JADKMY010000003">
    <property type="protein sequence ID" value="MBF4554221.1"/>
    <property type="molecule type" value="Genomic_DNA"/>
</dbReference>
<feature type="transmembrane region" description="Helical" evidence="1">
    <location>
        <begin position="50"/>
        <end position="70"/>
    </location>
</feature>
<evidence type="ECO:0000313" key="3">
    <source>
        <dbReference type="Proteomes" id="UP000635902"/>
    </source>
</evidence>
<evidence type="ECO:0008006" key="4">
    <source>
        <dbReference type="Google" id="ProtNLM"/>
    </source>
</evidence>